<keyword evidence="2" id="KW-0472">Membrane</keyword>
<evidence type="ECO:0000256" key="2">
    <source>
        <dbReference type="SAM" id="Phobius"/>
    </source>
</evidence>
<feature type="transmembrane region" description="Helical" evidence="2">
    <location>
        <begin position="20"/>
        <end position="41"/>
    </location>
</feature>
<dbReference type="RefSeq" id="WP_204497061.1">
    <property type="nucleotide sequence ID" value="NZ_JAFBDR010000001.1"/>
</dbReference>
<evidence type="ECO:0000313" key="4">
    <source>
        <dbReference type="Proteomes" id="UP001296943"/>
    </source>
</evidence>
<sequence>MNNNSKFRSFNQLLSKSKPWYKRVSLFIASVCILFLIIGQLTTIQPAYRLSSSTINEWTSQINGSSFLYLMQMENRTFELAFPDEVESIEMSDLFFEMATSVKPNDPRSLLGRELPGFDAYDRKIVVAGEGTNFTNLAVESSPPLDVVLEERPTNVTDKEIEGSDIPDQSREDQPTTGDKDVVFIYTTHNRESYLPHISGATEPNDAFHSEVNITNVSERLAKSLRANGIGTQVDKTDIPTILSKNDWGYPQSYSASKSVVKQALANNREIQYIFDLHRDAQRKDITTAKIDGKNYAKLYFIIGSDNPNYEKNLKLATDLHDKIDEQYPGLSRGVEMQGGTGNNGVYNQDLSGNAILIEFGGVDNTFEELYRTADVLAEIFSEYYWEAEKVQGTP</sequence>
<accession>A0ABS2MUS8</accession>
<gene>
    <name evidence="3" type="ORF">JOC48_000076</name>
</gene>
<protein>
    <submittedName>
        <fullName evidence="3">Stage II sporulation protein P</fullName>
    </submittedName>
</protein>
<evidence type="ECO:0000313" key="3">
    <source>
        <dbReference type="EMBL" id="MBM7569607.1"/>
    </source>
</evidence>
<reference evidence="3 4" key="1">
    <citation type="submission" date="2021-01" db="EMBL/GenBank/DDBJ databases">
        <title>Genomic Encyclopedia of Type Strains, Phase IV (KMG-IV): sequencing the most valuable type-strain genomes for metagenomic binning, comparative biology and taxonomic classification.</title>
        <authorList>
            <person name="Goeker M."/>
        </authorList>
    </citation>
    <scope>NUCLEOTIDE SEQUENCE [LARGE SCALE GENOMIC DNA]</scope>
    <source>
        <strain evidence="3 4">DSM 23711</strain>
    </source>
</reference>
<proteinExistence type="predicted"/>
<feature type="region of interest" description="Disordered" evidence="1">
    <location>
        <begin position="151"/>
        <end position="179"/>
    </location>
</feature>
<keyword evidence="2" id="KW-0812">Transmembrane</keyword>
<organism evidence="3 4">
    <name type="scientific">Aquibacillus albus</name>
    <dbReference type="NCBI Taxonomy" id="1168171"/>
    <lineage>
        <taxon>Bacteria</taxon>
        <taxon>Bacillati</taxon>
        <taxon>Bacillota</taxon>
        <taxon>Bacilli</taxon>
        <taxon>Bacillales</taxon>
        <taxon>Bacillaceae</taxon>
        <taxon>Aquibacillus</taxon>
    </lineage>
</organism>
<dbReference type="EMBL" id="JAFBDR010000001">
    <property type="protein sequence ID" value="MBM7569607.1"/>
    <property type="molecule type" value="Genomic_DNA"/>
</dbReference>
<keyword evidence="4" id="KW-1185">Reference proteome</keyword>
<dbReference type="SUPFAM" id="SSF53187">
    <property type="entry name" value="Zn-dependent exopeptidases"/>
    <property type="match status" value="1"/>
</dbReference>
<dbReference type="NCBIfam" id="TIGR02867">
    <property type="entry name" value="spore_II_P"/>
    <property type="match status" value="1"/>
</dbReference>
<keyword evidence="2" id="KW-1133">Transmembrane helix</keyword>
<evidence type="ECO:0000256" key="1">
    <source>
        <dbReference type="SAM" id="MobiDB-lite"/>
    </source>
</evidence>
<comment type="caution">
    <text evidence="3">The sequence shown here is derived from an EMBL/GenBank/DDBJ whole genome shotgun (WGS) entry which is preliminary data.</text>
</comment>
<dbReference type="InterPro" id="IPR010897">
    <property type="entry name" value="Spore_II_P"/>
</dbReference>
<dbReference type="Proteomes" id="UP001296943">
    <property type="component" value="Unassembled WGS sequence"/>
</dbReference>
<name>A0ABS2MUS8_9BACI</name>
<dbReference type="Pfam" id="PF07454">
    <property type="entry name" value="SpoIIP"/>
    <property type="match status" value="1"/>
</dbReference>